<protein>
    <submittedName>
        <fullName evidence="1">Uncharacterized protein</fullName>
    </submittedName>
</protein>
<accession>A0A8S5UMS9</accession>
<evidence type="ECO:0000313" key="1">
    <source>
        <dbReference type="EMBL" id="DAF95731.1"/>
    </source>
</evidence>
<reference evidence="1" key="1">
    <citation type="journal article" date="2021" name="Proc. Natl. Acad. Sci. U.S.A.">
        <title>A Catalog of Tens of Thousands of Viruses from Human Metagenomes Reveals Hidden Associations with Chronic Diseases.</title>
        <authorList>
            <person name="Tisza M.J."/>
            <person name="Buck C.B."/>
        </authorList>
    </citation>
    <scope>NUCLEOTIDE SEQUENCE</scope>
    <source>
        <strain evidence="1">CtCo31</strain>
    </source>
</reference>
<proteinExistence type="predicted"/>
<sequence length="49" mass="5513">MLSIISLKILIGSSTTTGNYLPLYKFICELYSCLYSSKFLGLKPIDSLY</sequence>
<dbReference type="EMBL" id="BK016109">
    <property type="protein sequence ID" value="DAF95731.1"/>
    <property type="molecule type" value="Genomic_DNA"/>
</dbReference>
<organism evidence="1">
    <name type="scientific">Myoviridae sp. ctCo31</name>
    <dbReference type="NCBI Taxonomy" id="2825053"/>
    <lineage>
        <taxon>Viruses</taxon>
        <taxon>Duplodnaviria</taxon>
        <taxon>Heunggongvirae</taxon>
        <taxon>Uroviricota</taxon>
        <taxon>Caudoviricetes</taxon>
    </lineage>
</organism>
<name>A0A8S5UMS9_9CAUD</name>